<sequence length="169" mass="19367">MAIQVGETTCANLTFPCPADRRSGAITPLGDHEEERAVRAMPWQPSNHPPDEVAGNRSARFTQETSHIFGHKTLFYPDSDLFRRDLNHRELMPEVSGPSNAYADRRDRKRLFNGLEQAEYLRHADLGEGVLQLRGELRLIDIGEDPRPRKRAADQSWAATWQWRATELY</sequence>
<dbReference type="EMBL" id="JBIASD010000067">
    <property type="protein sequence ID" value="MFF3672103.1"/>
    <property type="molecule type" value="Genomic_DNA"/>
</dbReference>
<evidence type="ECO:0000313" key="2">
    <source>
        <dbReference type="Proteomes" id="UP001602013"/>
    </source>
</evidence>
<accession>A0ABW6T818</accession>
<comment type="caution">
    <text evidence="1">The sequence shown here is derived from an EMBL/GenBank/DDBJ whole genome shotgun (WGS) entry which is preliminary data.</text>
</comment>
<dbReference type="RefSeq" id="WP_387418263.1">
    <property type="nucleotide sequence ID" value="NZ_JBIASD010000067.1"/>
</dbReference>
<reference evidence="1 2" key="1">
    <citation type="submission" date="2024-10" db="EMBL/GenBank/DDBJ databases">
        <title>The Natural Products Discovery Center: Release of the First 8490 Sequenced Strains for Exploring Actinobacteria Biosynthetic Diversity.</title>
        <authorList>
            <person name="Kalkreuter E."/>
            <person name="Kautsar S.A."/>
            <person name="Yang D."/>
            <person name="Bader C.D."/>
            <person name="Teijaro C.N."/>
            <person name="Fluegel L."/>
            <person name="Davis C.M."/>
            <person name="Simpson J.R."/>
            <person name="Lauterbach L."/>
            <person name="Steele A.D."/>
            <person name="Gui C."/>
            <person name="Meng S."/>
            <person name="Li G."/>
            <person name="Viehrig K."/>
            <person name="Ye F."/>
            <person name="Su P."/>
            <person name="Kiefer A.F."/>
            <person name="Nichols A."/>
            <person name="Cepeda A.J."/>
            <person name="Yan W."/>
            <person name="Fan B."/>
            <person name="Jiang Y."/>
            <person name="Adhikari A."/>
            <person name="Zheng C.-J."/>
            <person name="Schuster L."/>
            <person name="Cowan T.M."/>
            <person name="Smanski M.J."/>
            <person name="Chevrette M.G."/>
            <person name="De Carvalho L.P.S."/>
            <person name="Shen B."/>
        </authorList>
    </citation>
    <scope>NUCLEOTIDE SEQUENCE [LARGE SCALE GENOMIC DNA]</scope>
    <source>
        <strain evidence="1 2">NPDC002173</strain>
    </source>
</reference>
<proteinExistence type="predicted"/>
<protein>
    <submittedName>
        <fullName evidence="1">Uncharacterized protein</fullName>
    </submittedName>
</protein>
<evidence type="ECO:0000313" key="1">
    <source>
        <dbReference type="EMBL" id="MFF3672103.1"/>
    </source>
</evidence>
<keyword evidence="2" id="KW-1185">Reference proteome</keyword>
<name>A0ABW6T818_9ACTN</name>
<organism evidence="1 2">
    <name type="scientific">Microtetraspora malaysiensis</name>
    <dbReference type="NCBI Taxonomy" id="161358"/>
    <lineage>
        <taxon>Bacteria</taxon>
        <taxon>Bacillati</taxon>
        <taxon>Actinomycetota</taxon>
        <taxon>Actinomycetes</taxon>
        <taxon>Streptosporangiales</taxon>
        <taxon>Streptosporangiaceae</taxon>
        <taxon>Microtetraspora</taxon>
    </lineage>
</organism>
<gene>
    <name evidence="1" type="ORF">ACFYXI_41930</name>
</gene>
<dbReference type="Proteomes" id="UP001602013">
    <property type="component" value="Unassembled WGS sequence"/>
</dbReference>